<dbReference type="EMBL" id="LR797505">
    <property type="protein sequence ID" value="CAB4221841.1"/>
    <property type="molecule type" value="Genomic_DNA"/>
</dbReference>
<dbReference type="EMBL" id="LR796439">
    <property type="protein sequence ID" value="CAB4144895.1"/>
    <property type="molecule type" value="Genomic_DNA"/>
</dbReference>
<dbReference type="EMBL" id="LR796996">
    <property type="protein sequence ID" value="CAB4180437.1"/>
    <property type="molecule type" value="Genomic_DNA"/>
</dbReference>
<gene>
    <name evidence="2" type="ORF">UFOVP1045_28</name>
    <name evidence="3" type="ORF">UFOVP1194_82</name>
    <name evidence="4" type="ORF">UFOVP1641_78</name>
    <name evidence="1" type="ORF">UFOVP466_81</name>
</gene>
<evidence type="ECO:0000313" key="4">
    <source>
        <dbReference type="EMBL" id="CAB4221841.1"/>
    </source>
</evidence>
<sequence length="101" mass="10237">MRIKTQGTIYHGSLGSIGATALQLTSVTRKLAQGVTIKADAGNAANFVFVGLVGVTAGISAPTTDGYKLAAGQEIEIAIDDPAKIYVIGSTTSLAVSWVGV</sequence>
<evidence type="ECO:0000313" key="3">
    <source>
        <dbReference type="EMBL" id="CAB4190643.1"/>
    </source>
</evidence>
<evidence type="ECO:0000313" key="2">
    <source>
        <dbReference type="EMBL" id="CAB4180437.1"/>
    </source>
</evidence>
<accession>A0A6J5QDH1</accession>
<evidence type="ECO:0000313" key="1">
    <source>
        <dbReference type="EMBL" id="CAB4144895.1"/>
    </source>
</evidence>
<organism evidence="2">
    <name type="scientific">uncultured Caudovirales phage</name>
    <dbReference type="NCBI Taxonomy" id="2100421"/>
    <lineage>
        <taxon>Viruses</taxon>
        <taxon>Duplodnaviria</taxon>
        <taxon>Heunggongvirae</taxon>
        <taxon>Uroviricota</taxon>
        <taxon>Caudoviricetes</taxon>
        <taxon>Peduoviridae</taxon>
        <taxon>Maltschvirus</taxon>
        <taxon>Maltschvirus maltsch</taxon>
    </lineage>
</organism>
<reference evidence="2" key="1">
    <citation type="submission" date="2020-05" db="EMBL/GenBank/DDBJ databases">
        <authorList>
            <person name="Chiriac C."/>
            <person name="Salcher M."/>
            <person name="Ghai R."/>
            <person name="Kavagutti S V."/>
        </authorList>
    </citation>
    <scope>NUCLEOTIDE SEQUENCE</scope>
</reference>
<proteinExistence type="predicted"/>
<protein>
    <submittedName>
        <fullName evidence="2">Uncharacterized protein</fullName>
    </submittedName>
</protein>
<dbReference type="EMBL" id="LR797152">
    <property type="protein sequence ID" value="CAB4190643.1"/>
    <property type="molecule type" value="Genomic_DNA"/>
</dbReference>
<name>A0A6J5QDH1_9CAUD</name>